<dbReference type="EMBL" id="CAJFDI010000003">
    <property type="protein sequence ID" value="CAD5221074.1"/>
    <property type="molecule type" value="Genomic_DNA"/>
</dbReference>
<dbReference type="WBParaSite" id="BXY_1652900.1">
    <property type="protein sequence ID" value="BXY_1652900.1"/>
    <property type="gene ID" value="BXY_1652900"/>
</dbReference>
<feature type="compositionally biased region" description="Polar residues" evidence="1">
    <location>
        <begin position="390"/>
        <end position="401"/>
    </location>
</feature>
<protein>
    <submittedName>
        <fullName evidence="4">(pine wood nematode) hypothetical protein</fullName>
    </submittedName>
    <submittedName>
        <fullName evidence="7">SWIB domain-containing protein</fullName>
    </submittedName>
</protein>
<dbReference type="PANTHER" id="PTHR13844">
    <property type="entry name" value="SWI/SNF-RELATED MATRIX-ASSOCIATED ACTIN-DEPENDENT REGULATOR OF CHROMATIN SUBFAMILY D"/>
    <property type="match status" value="1"/>
</dbReference>
<dbReference type="InterPro" id="IPR003121">
    <property type="entry name" value="SWIB_MDM2_domain"/>
</dbReference>
<feature type="compositionally biased region" description="Low complexity" evidence="1">
    <location>
        <begin position="434"/>
        <end position="457"/>
    </location>
</feature>
<dbReference type="Pfam" id="PF02201">
    <property type="entry name" value="SWIB"/>
    <property type="match status" value="1"/>
</dbReference>
<evidence type="ECO:0000259" key="3">
    <source>
        <dbReference type="PROSITE" id="PS51998"/>
    </source>
</evidence>
<evidence type="ECO:0000313" key="6">
    <source>
        <dbReference type="Proteomes" id="UP000659654"/>
    </source>
</evidence>
<dbReference type="Pfam" id="PF08766">
    <property type="entry name" value="DEK_C"/>
    <property type="match status" value="1"/>
</dbReference>
<name>A0A1I7SU09_BURXY</name>
<dbReference type="SUPFAM" id="SSF47592">
    <property type="entry name" value="SWIB/MDM2 domain"/>
    <property type="match status" value="1"/>
</dbReference>
<dbReference type="InterPro" id="IPR019835">
    <property type="entry name" value="SWIB_domain"/>
</dbReference>
<feature type="region of interest" description="Disordered" evidence="1">
    <location>
        <begin position="143"/>
        <end position="163"/>
    </location>
</feature>
<dbReference type="Gene3D" id="1.10.245.10">
    <property type="entry name" value="SWIB/MDM2 domain"/>
    <property type="match status" value="1"/>
</dbReference>
<evidence type="ECO:0000313" key="5">
    <source>
        <dbReference type="Proteomes" id="UP000095284"/>
    </source>
</evidence>
<feature type="compositionally biased region" description="Acidic residues" evidence="1">
    <location>
        <begin position="316"/>
        <end position="327"/>
    </location>
</feature>
<dbReference type="InterPro" id="IPR036885">
    <property type="entry name" value="SWIB_MDM2_dom_sf"/>
</dbReference>
<feature type="region of interest" description="Disordered" evidence="1">
    <location>
        <begin position="366"/>
        <end position="478"/>
    </location>
</feature>
<dbReference type="AlphaFoldDB" id="A0A1I7SU09"/>
<dbReference type="PROSITE" id="PS51998">
    <property type="entry name" value="DEK_C"/>
    <property type="match status" value="1"/>
</dbReference>
<sequence>MAKRPIKQVAKVMALPIDRNLLNSEVLSLVETVDLKELTSKYVRNSLEKKHAVALKAFKTIIDDVIRESIKQVYPRGPDGPKILTQAESKNGDKKRKAQSSDGSDSDVEPRPSTSRGENKKVKVDDDFPMEFVDKYEQIKLRRAAQRNQRRRPQKKENGDAPKKSAFSKICLLSDELYDVLNQRYMCRSQVVKGMWDYFREHSLIDQNNKRFVIPDDKTRAIFGPKKFLAFGMMKTLKNHIHDLEFLDSEARDNAVIEIKDLSAAGVLDLSTVKLPSFFDAPIKNSKNNKEKKKANSVKESKPKRNNVKNSKDIVEDSDDDDSDEEVVEKKSQNNNDNGTGIKRTETIEAQKEERPKLVLRISKKNERMVSVSVNESDGQLKRSAEDSDQFTTPSATTTPLANDLPDDSSESNNDAPPTLQPEMPQANEIGQQDSSSSSSSSSSSGSSSSSDSSSSDSDSDDDGKKKDDLKLSESDSD</sequence>
<accession>A0A1I7SU09</accession>
<feature type="region of interest" description="Disordered" evidence="1">
    <location>
        <begin position="281"/>
        <end position="349"/>
    </location>
</feature>
<dbReference type="Proteomes" id="UP000582659">
    <property type="component" value="Unassembled WGS sequence"/>
</dbReference>
<gene>
    <name evidence="4" type="ORF">BXYJ_LOCUS6496</name>
</gene>
<organism evidence="5 7">
    <name type="scientific">Bursaphelenchus xylophilus</name>
    <name type="common">Pinewood nematode worm</name>
    <name type="synonym">Aphelenchoides xylophilus</name>
    <dbReference type="NCBI Taxonomy" id="6326"/>
    <lineage>
        <taxon>Eukaryota</taxon>
        <taxon>Metazoa</taxon>
        <taxon>Ecdysozoa</taxon>
        <taxon>Nematoda</taxon>
        <taxon>Chromadorea</taxon>
        <taxon>Rhabditida</taxon>
        <taxon>Tylenchina</taxon>
        <taxon>Tylenchomorpha</taxon>
        <taxon>Aphelenchoidea</taxon>
        <taxon>Aphelenchoididae</taxon>
        <taxon>Bursaphelenchus</taxon>
    </lineage>
</organism>
<dbReference type="InterPro" id="IPR014876">
    <property type="entry name" value="DEK_C"/>
</dbReference>
<dbReference type="eggNOG" id="KOG1946">
    <property type="taxonomic scope" value="Eukaryota"/>
</dbReference>
<feature type="compositionally biased region" description="Basic and acidic residues" evidence="1">
    <location>
        <begin position="463"/>
        <end position="478"/>
    </location>
</feature>
<dbReference type="OrthoDB" id="10251073at2759"/>
<dbReference type="CDD" id="cd10567">
    <property type="entry name" value="SWIB-MDM2_like"/>
    <property type="match status" value="1"/>
</dbReference>
<feature type="compositionally biased region" description="Basic residues" evidence="1">
    <location>
        <begin position="143"/>
        <end position="154"/>
    </location>
</feature>
<evidence type="ECO:0000259" key="2">
    <source>
        <dbReference type="PROSITE" id="PS51925"/>
    </source>
</evidence>
<dbReference type="EMBL" id="CAJFCV020000003">
    <property type="protein sequence ID" value="CAG9107715.1"/>
    <property type="molecule type" value="Genomic_DNA"/>
</dbReference>
<feature type="region of interest" description="Disordered" evidence="1">
    <location>
        <begin position="73"/>
        <end position="122"/>
    </location>
</feature>
<keyword evidence="6" id="KW-1185">Reference proteome</keyword>
<dbReference type="PROSITE" id="PS51925">
    <property type="entry name" value="SWIB_MDM2"/>
    <property type="match status" value="1"/>
</dbReference>
<feature type="domain" description="DEK-C" evidence="3">
    <location>
        <begin position="16"/>
        <end position="71"/>
    </location>
</feature>
<reference evidence="7" key="1">
    <citation type="submission" date="2016-11" db="UniProtKB">
        <authorList>
            <consortium name="WormBaseParasite"/>
        </authorList>
    </citation>
    <scope>IDENTIFICATION</scope>
</reference>
<dbReference type="SMART" id="SM00151">
    <property type="entry name" value="SWIB"/>
    <property type="match status" value="1"/>
</dbReference>
<evidence type="ECO:0000256" key="1">
    <source>
        <dbReference type="SAM" id="MobiDB-lite"/>
    </source>
</evidence>
<feature type="domain" description="DM2" evidence="2">
    <location>
        <begin position="166"/>
        <end position="243"/>
    </location>
</feature>
<dbReference type="Proteomes" id="UP000095284">
    <property type="component" value="Unplaced"/>
</dbReference>
<evidence type="ECO:0000313" key="7">
    <source>
        <dbReference type="WBParaSite" id="BXY_1652900.1"/>
    </source>
</evidence>
<dbReference type="Proteomes" id="UP000659654">
    <property type="component" value="Unassembled WGS sequence"/>
</dbReference>
<reference evidence="4" key="2">
    <citation type="submission" date="2020-09" db="EMBL/GenBank/DDBJ databases">
        <authorList>
            <person name="Kikuchi T."/>
        </authorList>
    </citation>
    <scope>NUCLEOTIDE SEQUENCE</scope>
    <source>
        <strain evidence="4">Ka4C1</strain>
    </source>
</reference>
<proteinExistence type="predicted"/>
<evidence type="ECO:0000313" key="4">
    <source>
        <dbReference type="EMBL" id="CAD5221074.1"/>
    </source>
</evidence>